<dbReference type="PANTHER" id="PTHR47107">
    <property type="entry name" value="SVF1-LIKE PROTEIN YDR222W-RELATED"/>
    <property type="match status" value="1"/>
</dbReference>
<sequence>MYCVAAVKTRSNCEAGHTHPHIAPVGLTDHNYGPEACHSVAEQTKETPYTELTKDDLAWEIVSGTNVETKTFYVVGDNGHIGMAQVIYSDVMGVRTTAQFSSKVFAKEAGKPHVWASDNLDHFEFSADKQNFKAKNVSMDLTEDGKSYIIKSSVNKRSIVDLKFTQSAPGFVVGKDGVTRYGTDIKQPWGKMKHAFWPRCRVEGTILTKDGPVDMKGVGLFIHALQGMKPHFAAAKWNFINFQSPTTSAIMMEFTTPPSYGSTVVNVGGIAKDGEIIWAGASPACKVQHTEIKGDKENDWPEPSGVSCSWDGKTKDGKDLHAEIASPITRTDRVDVMGEVPKFVKQIVAGAAGTKPYIYQYEPKLKLKLNIGGEEKIEEGRLFMEATFIS</sequence>
<dbReference type="GO" id="GO:0006979">
    <property type="term" value="P:response to oxidative stress"/>
    <property type="evidence" value="ECO:0007669"/>
    <property type="project" value="InterPro"/>
</dbReference>
<comment type="caution">
    <text evidence="19">The sequence shown here is derived from an EMBL/GenBank/DDBJ whole genome shotgun (WGS) entry which is preliminary data.</text>
</comment>
<dbReference type="Gene3D" id="2.40.370.10">
    <property type="entry name" value="AttH-like domain"/>
    <property type="match status" value="1"/>
</dbReference>
<dbReference type="InterPro" id="IPR051385">
    <property type="entry name" value="Ceramide-binding_SVF1"/>
</dbReference>
<dbReference type="GO" id="GO:0005789">
    <property type="term" value="C:endoplasmic reticulum membrane"/>
    <property type="evidence" value="ECO:0007669"/>
    <property type="project" value="UniProtKB-SubCell"/>
</dbReference>
<keyword evidence="7" id="KW-0256">Endoplasmic reticulum</keyword>
<dbReference type="GO" id="GO:0005634">
    <property type="term" value="C:nucleus"/>
    <property type="evidence" value="ECO:0007669"/>
    <property type="project" value="UniProtKB-SubCell"/>
</dbReference>
<evidence type="ECO:0000256" key="15">
    <source>
        <dbReference type="ARBA" id="ARBA00073016"/>
    </source>
</evidence>
<evidence type="ECO:0000256" key="12">
    <source>
        <dbReference type="ARBA" id="ARBA00046302"/>
    </source>
</evidence>
<dbReference type="STRING" id="113226.A0A139HUC2"/>
<dbReference type="FunFam" id="2.40.370.10:FF:000001">
    <property type="entry name" value="Survival factor 1"/>
    <property type="match status" value="1"/>
</dbReference>
<evidence type="ECO:0000256" key="11">
    <source>
        <dbReference type="ARBA" id="ARBA00023242"/>
    </source>
</evidence>
<gene>
    <name evidence="19" type="ORF">AC579_845</name>
</gene>
<keyword evidence="9" id="KW-0445">Lipid transport</keyword>
<feature type="domain" description="Svf1-like C-terminal" evidence="18">
    <location>
        <begin position="228"/>
        <end position="390"/>
    </location>
</feature>
<keyword evidence="20" id="KW-1185">Reference proteome</keyword>
<dbReference type="Pfam" id="PF17187">
    <property type="entry name" value="Svf1_C"/>
    <property type="match status" value="1"/>
</dbReference>
<dbReference type="InterPro" id="IPR033394">
    <property type="entry name" value="Svf1-like_C"/>
</dbReference>
<keyword evidence="10" id="KW-0472">Membrane</keyword>
<accession>A0A139HUC2</accession>
<keyword evidence="5" id="KW-0813">Transport</keyword>
<name>A0A139HUC2_9PEZI</name>
<dbReference type="PANTHER" id="PTHR47107:SF1">
    <property type="entry name" value="CERAMIDE-BINDING PROTEIN SVF1-RELATED"/>
    <property type="match status" value="1"/>
</dbReference>
<protein>
    <recommendedName>
        <fullName evidence="15">Ceramide-binding protein SVF1</fullName>
    </recommendedName>
    <alternativeName>
        <fullName evidence="14">Ceramide-binding protein svf1</fullName>
    </alternativeName>
    <alternativeName>
        <fullName evidence="16">Survival factor 1</fullName>
    </alternativeName>
</protein>
<reference evidence="19 20" key="1">
    <citation type="submission" date="2015-07" db="EMBL/GenBank/DDBJ databases">
        <title>Comparative genomics of the Sigatoka disease complex on banana suggests a link between parallel evolutionary changes in Pseudocercospora fijiensis and Pseudocercospora eumusae and increased virulence on the banana host.</title>
        <authorList>
            <person name="Chang T.-C."/>
            <person name="Salvucci A."/>
            <person name="Crous P.W."/>
            <person name="Stergiopoulos I."/>
        </authorList>
    </citation>
    <scope>NUCLEOTIDE SEQUENCE [LARGE SCALE GENOMIC DNA]</scope>
    <source>
        <strain evidence="19 20">CBS 116634</strain>
    </source>
</reference>
<evidence type="ECO:0000256" key="7">
    <source>
        <dbReference type="ARBA" id="ARBA00022824"/>
    </source>
</evidence>
<evidence type="ECO:0000256" key="10">
    <source>
        <dbReference type="ARBA" id="ARBA00023136"/>
    </source>
</evidence>
<evidence type="ECO:0000256" key="14">
    <source>
        <dbReference type="ARBA" id="ARBA00069547"/>
    </source>
</evidence>
<comment type="subcellular location">
    <subcellularLocation>
        <location evidence="3">Cytoplasm</location>
    </subcellularLocation>
    <subcellularLocation>
        <location evidence="2">Endoplasmic reticulum membrane</location>
        <topology evidence="2">Peripheral membrane protein</topology>
    </subcellularLocation>
    <subcellularLocation>
        <location evidence="12">Golgi apparatus</location>
        <location evidence="12">cis-Golgi network membrane</location>
        <topology evidence="12">Peripheral membrane protein</topology>
    </subcellularLocation>
    <subcellularLocation>
        <location evidence="1">Nucleus</location>
    </subcellularLocation>
</comment>
<dbReference type="InterPro" id="IPR023374">
    <property type="entry name" value="AttH-like_dom_sf"/>
</dbReference>
<evidence type="ECO:0000256" key="2">
    <source>
        <dbReference type="ARBA" id="ARBA00004406"/>
    </source>
</evidence>
<dbReference type="GO" id="GO:0005794">
    <property type="term" value="C:Golgi apparatus"/>
    <property type="evidence" value="ECO:0007669"/>
    <property type="project" value="UniProtKB-SubCell"/>
</dbReference>
<evidence type="ECO:0000256" key="6">
    <source>
        <dbReference type="ARBA" id="ARBA00022490"/>
    </source>
</evidence>
<evidence type="ECO:0000259" key="18">
    <source>
        <dbReference type="Pfam" id="PF17187"/>
    </source>
</evidence>
<keyword evidence="11" id="KW-0539">Nucleus</keyword>
<dbReference type="GO" id="GO:0006869">
    <property type="term" value="P:lipid transport"/>
    <property type="evidence" value="ECO:0007669"/>
    <property type="project" value="UniProtKB-KW"/>
</dbReference>
<keyword evidence="8" id="KW-0333">Golgi apparatus</keyword>
<evidence type="ECO:0000256" key="1">
    <source>
        <dbReference type="ARBA" id="ARBA00004123"/>
    </source>
</evidence>
<comment type="function">
    <text evidence="13">Ceramide-binding protein that may transfer ceramides from the endoplasmic reticulum membrane to the cis-Golgi network membrane, and is thereby required for the biosynthesis of complex sphingolipids.</text>
</comment>
<dbReference type="Pfam" id="PF08622">
    <property type="entry name" value="Svf1"/>
    <property type="match status" value="1"/>
</dbReference>
<evidence type="ECO:0000256" key="16">
    <source>
        <dbReference type="ARBA" id="ARBA00081132"/>
    </source>
</evidence>
<organism evidence="19 20">
    <name type="scientific">Pseudocercospora musae</name>
    <dbReference type="NCBI Taxonomy" id="113226"/>
    <lineage>
        <taxon>Eukaryota</taxon>
        <taxon>Fungi</taxon>
        <taxon>Dikarya</taxon>
        <taxon>Ascomycota</taxon>
        <taxon>Pezizomycotina</taxon>
        <taxon>Dothideomycetes</taxon>
        <taxon>Dothideomycetidae</taxon>
        <taxon>Mycosphaerellales</taxon>
        <taxon>Mycosphaerellaceae</taxon>
        <taxon>Pseudocercospora</taxon>
    </lineage>
</organism>
<feature type="domain" description="Svf1-like N-terminal" evidence="17">
    <location>
        <begin position="67"/>
        <end position="226"/>
    </location>
</feature>
<dbReference type="AlphaFoldDB" id="A0A139HUC2"/>
<dbReference type="InterPro" id="IPR013931">
    <property type="entry name" value="Svf1-like_N"/>
</dbReference>
<evidence type="ECO:0000256" key="3">
    <source>
        <dbReference type="ARBA" id="ARBA00004496"/>
    </source>
</evidence>
<dbReference type="Proteomes" id="UP000073492">
    <property type="component" value="Unassembled WGS sequence"/>
</dbReference>
<evidence type="ECO:0000256" key="4">
    <source>
        <dbReference type="ARBA" id="ARBA00009069"/>
    </source>
</evidence>
<dbReference type="SUPFAM" id="SSF159245">
    <property type="entry name" value="AttH-like"/>
    <property type="match status" value="1"/>
</dbReference>
<evidence type="ECO:0000256" key="9">
    <source>
        <dbReference type="ARBA" id="ARBA00023055"/>
    </source>
</evidence>
<comment type="similarity">
    <text evidence="4">Belongs to the SVF1 family.</text>
</comment>
<proteinExistence type="inferred from homology"/>
<evidence type="ECO:0000256" key="5">
    <source>
        <dbReference type="ARBA" id="ARBA00022448"/>
    </source>
</evidence>
<evidence type="ECO:0000313" key="19">
    <source>
        <dbReference type="EMBL" id="KXT06009.1"/>
    </source>
</evidence>
<evidence type="ECO:0000259" key="17">
    <source>
        <dbReference type="Pfam" id="PF08622"/>
    </source>
</evidence>
<evidence type="ECO:0000256" key="8">
    <source>
        <dbReference type="ARBA" id="ARBA00023034"/>
    </source>
</evidence>
<keyword evidence="6" id="KW-0963">Cytoplasm</keyword>
<evidence type="ECO:0000313" key="20">
    <source>
        <dbReference type="Proteomes" id="UP000073492"/>
    </source>
</evidence>
<dbReference type="EMBL" id="LFZO01000558">
    <property type="protein sequence ID" value="KXT06009.1"/>
    <property type="molecule type" value="Genomic_DNA"/>
</dbReference>
<evidence type="ECO:0000256" key="13">
    <source>
        <dbReference type="ARBA" id="ARBA00058755"/>
    </source>
</evidence>